<dbReference type="InterPro" id="IPR045749">
    <property type="entry name" value="DUF6090"/>
</dbReference>
<feature type="transmembrane region" description="Helical" evidence="1">
    <location>
        <begin position="21"/>
        <end position="42"/>
    </location>
</feature>
<reference evidence="3" key="1">
    <citation type="submission" date="2023-07" db="EMBL/GenBank/DDBJ databases">
        <authorList>
            <person name="Yue Y."/>
        </authorList>
    </citation>
    <scope>NUCLEOTIDE SEQUENCE [LARGE SCALE GENOMIC DNA]</scope>
    <source>
        <strain evidence="3">2Y89</strain>
    </source>
</reference>
<dbReference type="Pfam" id="PF19578">
    <property type="entry name" value="DUF6090"/>
    <property type="match status" value="1"/>
</dbReference>
<gene>
    <name evidence="2" type="ORF">LBV24_14410</name>
</gene>
<comment type="caution">
    <text evidence="2">The sequence shown here is derived from an EMBL/GenBank/DDBJ whole genome shotgun (WGS) entry which is preliminary data.</text>
</comment>
<evidence type="ECO:0000256" key="1">
    <source>
        <dbReference type="SAM" id="Phobius"/>
    </source>
</evidence>
<proteinExistence type="predicted"/>
<keyword evidence="1" id="KW-1133">Transmembrane helix</keyword>
<organism evidence="2 3">
    <name type="scientific">Winogradskyella vincentii</name>
    <dbReference type="NCBI Taxonomy" id="2877122"/>
    <lineage>
        <taxon>Bacteria</taxon>
        <taxon>Pseudomonadati</taxon>
        <taxon>Bacteroidota</taxon>
        <taxon>Flavobacteriia</taxon>
        <taxon>Flavobacteriales</taxon>
        <taxon>Flavobacteriaceae</taxon>
        <taxon>Winogradskyella</taxon>
    </lineage>
</organism>
<dbReference type="RefSeq" id="WP_224479366.1">
    <property type="nucleotide sequence ID" value="NZ_JAIUJS010000011.1"/>
</dbReference>
<keyword evidence="3" id="KW-1185">Reference proteome</keyword>
<dbReference type="EMBL" id="JAIUJS010000011">
    <property type="protein sequence ID" value="MCA0154420.1"/>
    <property type="molecule type" value="Genomic_DNA"/>
</dbReference>
<keyword evidence="1" id="KW-0812">Transmembrane</keyword>
<sequence length="243" mass="29218">MIKFFRHIRRSLIQENKMGKYFKYAIGEILLVVIGILIALQINNWNESQKESEELRNIFIRIEQDFKNSAVEINDGIEEMKLASIYTNAILLNQVSEDTLYLDEMYFRKHAFSFTGFPDIKINETGIELLKNKIQNNYDLNTVEIERLLNLYTELLYEIHIDHSDLYYHYNELKSYIVPTTVRYNYKFKGQKNKIITMMLNDEQFKSYLYEFHNLRSIYLTKLQEFQEDGEEIIAKIKMTYNF</sequence>
<keyword evidence="1" id="KW-0472">Membrane</keyword>
<accession>A0ABS7Y3B4</accession>
<dbReference type="Proteomes" id="UP001198402">
    <property type="component" value="Unassembled WGS sequence"/>
</dbReference>
<evidence type="ECO:0000313" key="2">
    <source>
        <dbReference type="EMBL" id="MCA0154420.1"/>
    </source>
</evidence>
<protein>
    <submittedName>
        <fullName evidence="2">Uncharacterized protein</fullName>
    </submittedName>
</protein>
<name>A0ABS7Y3B4_9FLAO</name>
<evidence type="ECO:0000313" key="3">
    <source>
        <dbReference type="Proteomes" id="UP001198402"/>
    </source>
</evidence>